<feature type="transmembrane region" description="Helical" evidence="7">
    <location>
        <begin position="94"/>
        <end position="112"/>
    </location>
</feature>
<dbReference type="AlphaFoldDB" id="A0A6A8MAM9"/>
<comment type="caution">
    <text evidence="9">The sequence shown here is derived from an EMBL/GenBank/DDBJ whole genome shotgun (WGS) entry which is preliminary data.</text>
</comment>
<evidence type="ECO:0000256" key="4">
    <source>
        <dbReference type="ARBA" id="ARBA00022692"/>
    </source>
</evidence>
<feature type="domain" description="EamA" evidence="8">
    <location>
        <begin position="145"/>
        <end position="277"/>
    </location>
</feature>
<reference evidence="9" key="1">
    <citation type="submission" date="2019-09" db="EMBL/GenBank/DDBJ databases">
        <title>In-depth cultivation of the pig gut microbiome towards novel bacterial diversity and tailored functional studies.</title>
        <authorList>
            <person name="Wylensek D."/>
            <person name="Hitch T.C.A."/>
            <person name="Clavel T."/>
        </authorList>
    </citation>
    <scope>NUCLEOTIDE SEQUENCE</scope>
    <source>
        <strain evidence="9">RF-744-FAT-WT-3</strain>
    </source>
</reference>
<dbReference type="Pfam" id="PF00892">
    <property type="entry name" value="EamA"/>
    <property type="match status" value="2"/>
</dbReference>
<feature type="transmembrane region" description="Helical" evidence="7">
    <location>
        <begin position="174"/>
        <end position="195"/>
    </location>
</feature>
<evidence type="ECO:0000256" key="7">
    <source>
        <dbReference type="SAM" id="Phobius"/>
    </source>
</evidence>
<accession>A0A6A8MAM9</accession>
<dbReference type="GO" id="GO:0005886">
    <property type="term" value="C:plasma membrane"/>
    <property type="evidence" value="ECO:0007669"/>
    <property type="project" value="UniProtKB-SubCell"/>
</dbReference>
<dbReference type="EMBL" id="VUNB01000005">
    <property type="protein sequence ID" value="MST69269.1"/>
    <property type="molecule type" value="Genomic_DNA"/>
</dbReference>
<name>A0A6A8MAM9_9FIRM</name>
<dbReference type="InterPro" id="IPR050638">
    <property type="entry name" value="AA-Vitamin_Transporters"/>
</dbReference>
<feature type="transmembrane region" description="Helical" evidence="7">
    <location>
        <begin position="239"/>
        <end position="257"/>
    </location>
</feature>
<dbReference type="InterPro" id="IPR037185">
    <property type="entry name" value="EmrE-like"/>
</dbReference>
<keyword evidence="3" id="KW-1003">Cell membrane</keyword>
<keyword evidence="4 7" id="KW-0812">Transmembrane</keyword>
<sequence length="293" mass="31256">MSQKKAEAIIALALTLRGTSLLFSKLAMRTVGPYTLCGIRFLISFAVVALIFHKHLKGVTKAEIGHSALVGFLYFLCMAFELNGLKTTPSSTTAFLENSSVMIIPFIAAVVYRRLPKAMDILSAVIAMAGIGFLTLKGSSFNFTKGELLVLAGGVSFAFTVVAMDFATKNDDPLRIGIIHMFFIGLFSLIASFVFEGFKMPTAPAEWGAILYLALVCGAIGFTLQPVGQKYTTPERSGLYVACNPLAAAVMGVIFLGERFTPASLVGGLLVLVSIFLPAAVSNGLFSRGKEKA</sequence>
<feature type="transmembrane region" description="Helical" evidence="7">
    <location>
        <begin position="31"/>
        <end position="52"/>
    </location>
</feature>
<protein>
    <submittedName>
        <fullName evidence="9">DMT family transporter</fullName>
    </submittedName>
</protein>
<evidence type="ECO:0000259" key="8">
    <source>
        <dbReference type="Pfam" id="PF00892"/>
    </source>
</evidence>
<feature type="transmembrane region" description="Helical" evidence="7">
    <location>
        <begin position="207"/>
        <end position="227"/>
    </location>
</feature>
<feature type="transmembrane region" description="Helical" evidence="7">
    <location>
        <begin position="148"/>
        <end position="167"/>
    </location>
</feature>
<feature type="domain" description="EamA" evidence="8">
    <location>
        <begin position="8"/>
        <end position="135"/>
    </location>
</feature>
<feature type="transmembrane region" description="Helical" evidence="7">
    <location>
        <begin position="263"/>
        <end position="286"/>
    </location>
</feature>
<evidence type="ECO:0000256" key="2">
    <source>
        <dbReference type="ARBA" id="ARBA00007362"/>
    </source>
</evidence>
<keyword evidence="6 7" id="KW-0472">Membrane</keyword>
<feature type="transmembrane region" description="Helical" evidence="7">
    <location>
        <begin position="64"/>
        <end position="82"/>
    </location>
</feature>
<comment type="subcellular location">
    <subcellularLocation>
        <location evidence="1">Cell membrane</location>
        <topology evidence="1">Multi-pass membrane protein</topology>
    </subcellularLocation>
</comment>
<evidence type="ECO:0000256" key="1">
    <source>
        <dbReference type="ARBA" id="ARBA00004651"/>
    </source>
</evidence>
<evidence type="ECO:0000256" key="3">
    <source>
        <dbReference type="ARBA" id="ARBA00022475"/>
    </source>
</evidence>
<dbReference type="PANTHER" id="PTHR32322">
    <property type="entry name" value="INNER MEMBRANE TRANSPORTER"/>
    <property type="match status" value="1"/>
</dbReference>
<proteinExistence type="inferred from homology"/>
<keyword evidence="5 7" id="KW-1133">Transmembrane helix</keyword>
<evidence type="ECO:0000313" key="9">
    <source>
        <dbReference type="EMBL" id="MST69269.1"/>
    </source>
</evidence>
<dbReference type="InterPro" id="IPR000620">
    <property type="entry name" value="EamA_dom"/>
</dbReference>
<dbReference type="PANTHER" id="PTHR32322:SF18">
    <property type="entry name" value="S-ADENOSYLMETHIONINE_S-ADENOSYLHOMOCYSTEINE TRANSPORTER"/>
    <property type="match status" value="1"/>
</dbReference>
<comment type="similarity">
    <text evidence="2">Belongs to the EamA transporter family.</text>
</comment>
<dbReference type="RefSeq" id="WP_154572741.1">
    <property type="nucleotide sequence ID" value="NZ_VUNB01000005.1"/>
</dbReference>
<gene>
    <name evidence="9" type="ORF">FYJ66_06665</name>
</gene>
<evidence type="ECO:0000256" key="5">
    <source>
        <dbReference type="ARBA" id="ARBA00022989"/>
    </source>
</evidence>
<feature type="transmembrane region" description="Helical" evidence="7">
    <location>
        <begin position="119"/>
        <end position="136"/>
    </location>
</feature>
<dbReference type="SUPFAM" id="SSF103481">
    <property type="entry name" value="Multidrug resistance efflux transporter EmrE"/>
    <property type="match status" value="2"/>
</dbReference>
<evidence type="ECO:0000256" key="6">
    <source>
        <dbReference type="ARBA" id="ARBA00023136"/>
    </source>
</evidence>
<organism evidence="9">
    <name type="scientific">Baileyella intestinalis</name>
    <dbReference type="NCBI Taxonomy" id="2606709"/>
    <lineage>
        <taxon>Bacteria</taxon>
        <taxon>Bacillati</taxon>
        <taxon>Bacillota</taxon>
        <taxon>Clostridia</taxon>
        <taxon>Peptostreptococcales</taxon>
        <taxon>Anaerovoracaceae</taxon>
        <taxon>Baileyella</taxon>
    </lineage>
</organism>